<keyword evidence="3" id="KW-1185">Reference proteome</keyword>
<dbReference type="KEGG" id="vg:65102194"/>
<dbReference type="Proteomes" id="UP000500845">
    <property type="component" value="Segment"/>
</dbReference>
<evidence type="ECO:0000313" key="2">
    <source>
        <dbReference type="EMBL" id="AXS67741.1"/>
    </source>
</evidence>
<evidence type="ECO:0000313" key="3">
    <source>
        <dbReference type="Proteomes" id="UP000500845"/>
    </source>
</evidence>
<dbReference type="GeneID" id="65102194"/>
<dbReference type="Pfam" id="PF04798">
    <property type="entry name" value="Baculo_19"/>
    <property type="match status" value="1"/>
</dbReference>
<protein>
    <submittedName>
        <fullName evidence="2">Pif4</fullName>
    </submittedName>
</protein>
<sequence>MVSKIWSTFLIGSVSIVLMLLLMVVIFLLNPINVAADNVIASHADSLHFGSYVEVFDLSFNNNVERLFLVNPENIVIYNNNGLIFYYLDSSSVLCPHEFSLLRLSKSDIKSINESGIFPTVCTNVNALSLLEHFLTLKNNVPDHRIVLAVNEISYTILDIINMLIYSGYVYLE</sequence>
<organism evidence="2 3">
    <name type="scientific">Cryptophlebia peltastica nucleopolyhedrovirus</name>
    <dbReference type="NCBI Taxonomy" id="2304025"/>
    <lineage>
        <taxon>Viruses</taxon>
        <taxon>Viruses incertae sedis</taxon>
        <taxon>Naldaviricetes</taxon>
        <taxon>Lefavirales</taxon>
        <taxon>Baculoviridae</taxon>
        <taxon>Alphabaculovirus</taxon>
        <taxon>Alphabaculovirus crypeltasticae</taxon>
    </lineage>
</organism>
<keyword evidence="1" id="KW-0472">Membrane</keyword>
<dbReference type="InterPro" id="IPR006883">
    <property type="entry name" value="AcMNPV_PIF-4"/>
</dbReference>
<accession>A0A346RNU4</accession>
<proteinExistence type="predicted"/>
<reference evidence="2 3" key="1">
    <citation type="journal article" date="2018" name="J. Invertebr. Pathol.">
        <title>Morphological, genetic and biological characterisation of a novel alphabaculovirus isolated from Cryptophlebia peltastica (Lepidoptera: Tortricidae).</title>
        <authorList>
            <person name="Marsberg T."/>
            <person name="Jukes M.D."/>
            <person name="Krejmer-Rabalska M."/>
            <person name="Rabalski L."/>
            <person name="Knox C.M."/>
            <person name="Moore S.D."/>
            <person name="Hill M.P."/>
            <person name="Szewczyk B."/>
        </authorList>
    </citation>
    <scope>NUCLEOTIDE SEQUENCE [LARGE SCALE GENOMIC DNA]</scope>
    <source>
        <strain evidence="2">SA</strain>
    </source>
</reference>
<dbReference type="RefSeq" id="YP_010086949.1">
    <property type="nucleotide sequence ID" value="NC_055500.1"/>
</dbReference>
<keyword evidence="1" id="KW-1133">Transmembrane helix</keyword>
<keyword evidence="1" id="KW-0812">Transmembrane</keyword>
<name>A0A346RNU4_9ABAC</name>
<evidence type="ECO:0000256" key="1">
    <source>
        <dbReference type="SAM" id="Phobius"/>
    </source>
</evidence>
<dbReference type="EMBL" id="MH394321">
    <property type="protein sequence ID" value="AXS67741.1"/>
    <property type="molecule type" value="Genomic_DNA"/>
</dbReference>
<feature type="transmembrane region" description="Helical" evidence="1">
    <location>
        <begin position="6"/>
        <end position="29"/>
    </location>
</feature>